<dbReference type="SMART" id="SM00710">
    <property type="entry name" value="PbH1"/>
    <property type="match status" value="4"/>
</dbReference>
<protein>
    <recommendedName>
        <fullName evidence="3">endo-polygalacturonase</fullName>
        <ecNumber evidence="3">3.2.1.15</ecNumber>
    </recommendedName>
</protein>
<dbReference type="InterPro" id="IPR012334">
    <property type="entry name" value="Pectin_lyas_fold"/>
</dbReference>
<dbReference type="InterPro" id="IPR006626">
    <property type="entry name" value="PbH1"/>
</dbReference>
<evidence type="ECO:0000256" key="9">
    <source>
        <dbReference type="ARBA" id="ARBA00023316"/>
    </source>
</evidence>
<reference evidence="14 15" key="1">
    <citation type="journal article" date="2018" name="Science">
        <title>The opium poppy genome and morphinan production.</title>
        <authorList>
            <person name="Guo L."/>
            <person name="Winzer T."/>
            <person name="Yang X."/>
            <person name="Li Y."/>
            <person name="Ning Z."/>
            <person name="He Z."/>
            <person name="Teodor R."/>
            <person name="Lu Y."/>
            <person name="Bowser T.A."/>
            <person name="Graham I.A."/>
            <person name="Ye K."/>
        </authorList>
    </citation>
    <scope>NUCLEOTIDE SEQUENCE [LARGE SCALE GENOMIC DNA]</scope>
    <source>
        <strain evidence="15">cv. HN1</strain>
        <tissue evidence="14">Leaves</tissue>
    </source>
</reference>
<evidence type="ECO:0000256" key="2">
    <source>
        <dbReference type="ARBA" id="ARBA00008834"/>
    </source>
</evidence>
<dbReference type="GO" id="GO:0009901">
    <property type="term" value="P:anther dehiscence"/>
    <property type="evidence" value="ECO:0007669"/>
    <property type="project" value="UniProtKB-ARBA"/>
</dbReference>
<evidence type="ECO:0000256" key="3">
    <source>
        <dbReference type="ARBA" id="ARBA00012736"/>
    </source>
</evidence>
<evidence type="ECO:0000256" key="4">
    <source>
        <dbReference type="ARBA" id="ARBA00022512"/>
    </source>
</evidence>
<keyword evidence="4" id="KW-0134">Cell wall</keyword>
<comment type="subcellular location">
    <subcellularLocation>
        <location evidence="1">Secreted</location>
        <location evidence="1">Cell wall</location>
    </subcellularLocation>
</comment>
<dbReference type="GO" id="GO:0004650">
    <property type="term" value="F:polygalacturonase activity"/>
    <property type="evidence" value="ECO:0007669"/>
    <property type="project" value="UniProtKB-EC"/>
</dbReference>
<evidence type="ECO:0000313" key="14">
    <source>
        <dbReference type="EMBL" id="RZC60280.1"/>
    </source>
</evidence>
<keyword evidence="9" id="KW-0961">Cell wall biogenesis/degradation</keyword>
<keyword evidence="8 12" id="KW-0326">Glycosidase</keyword>
<evidence type="ECO:0000313" key="15">
    <source>
        <dbReference type="Proteomes" id="UP000316621"/>
    </source>
</evidence>
<evidence type="ECO:0000256" key="6">
    <source>
        <dbReference type="ARBA" id="ARBA00022729"/>
    </source>
</evidence>
<dbReference type="InterPro" id="IPR011050">
    <property type="entry name" value="Pectin_lyase_fold/virulence"/>
</dbReference>
<keyword evidence="7 12" id="KW-0378">Hydrolase</keyword>
<keyword evidence="6 13" id="KW-0732">Signal</keyword>
<dbReference type="Gramene" id="RZC60280">
    <property type="protein sequence ID" value="RZC60280"/>
    <property type="gene ID" value="C5167_022027"/>
</dbReference>
<feature type="active site" evidence="11">
    <location>
        <position position="319"/>
    </location>
</feature>
<dbReference type="SUPFAM" id="SSF51126">
    <property type="entry name" value="Pectin lyase-like"/>
    <property type="match status" value="1"/>
</dbReference>
<comment type="similarity">
    <text evidence="2 12">Belongs to the glycosyl hydrolase 28 family.</text>
</comment>
<dbReference type="FunFam" id="2.160.20.10:FF:000028">
    <property type="entry name" value="Polygalacturonase QRT2"/>
    <property type="match status" value="1"/>
</dbReference>
<evidence type="ECO:0000256" key="1">
    <source>
        <dbReference type="ARBA" id="ARBA00004191"/>
    </source>
</evidence>
<keyword evidence="15" id="KW-1185">Reference proteome</keyword>
<dbReference type="Gene3D" id="2.160.20.10">
    <property type="entry name" value="Single-stranded right-handed beta-helix, Pectin lyase-like"/>
    <property type="match status" value="1"/>
</dbReference>
<sequence length="469" mass="51520">MLQLVIVLVFSYHSCYGSSSEDPLYSTTYYDIDDETSSVYNHAYPTYLLTVGELNRDDFFPADELADSNRFSSYDDELTPDDEFSSNAIGSPSSSVRVINIDDFGANHNGDGTDANEAFEKSWKEACSSSTGAVLILVPSNKRYLLKPIKFYGPCESPITMMVYGTIEASADRDDYRRDNRHWILFRNVRNLKIEGGGTFNGKGDIWWKNSCKIDKSRPCVTAPTALTFYQCQNLRVKNIRIRDSQQIHTSFEKCLDVEAINLLISAPGLSPNTDGIHVGNTRRMQIRNCIIRTGDDCISIVSGSENVHATGITCGPGHGISIGSLGAGKSEAHVSNILVDTARLTGTTNGVRIKTWQGGKGKANNIIFQNILMQNVTNPIIINQNYCDQADPCNEQESAVHVSSVVYKNIQGTSDTAVAVKFDCSKSFPCSAVVLQDINLVRAGGTQAKALCNNVYFDQLGKVFPKCP</sequence>
<evidence type="ECO:0000256" key="12">
    <source>
        <dbReference type="RuleBase" id="RU361169"/>
    </source>
</evidence>
<dbReference type="EC" id="3.2.1.15" evidence="3"/>
<comment type="catalytic activity">
    <reaction evidence="10">
        <text>(1,4-alpha-D-galacturonosyl)n+m + H2O = (1,4-alpha-D-galacturonosyl)n + (1,4-alpha-D-galacturonosyl)m.</text>
        <dbReference type="EC" id="3.2.1.15"/>
    </reaction>
</comment>
<dbReference type="GO" id="GO:0005975">
    <property type="term" value="P:carbohydrate metabolic process"/>
    <property type="evidence" value="ECO:0007669"/>
    <property type="project" value="InterPro"/>
</dbReference>
<dbReference type="Proteomes" id="UP000316621">
    <property type="component" value="Chromosome 5"/>
</dbReference>
<gene>
    <name evidence="14" type="ORF">C5167_022027</name>
</gene>
<dbReference type="EMBL" id="CM010719">
    <property type="protein sequence ID" value="RZC60280.1"/>
    <property type="molecule type" value="Genomic_DNA"/>
</dbReference>
<organism evidence="14 15">
    <name type="scientific">Papaver somniferum</name>
    <name type="common">Opium poppy</name>
    <dbReference type="NCBI Taxonomy" id="3469"/>
    <lineage>
        <taxon>Eukaryota</taxon>
        <taxon>Viridiplantae</taxon>
        <taxon>Streptophyta</taxon>
        <taxon>Embryophyta</taxon>
        <taxon>Tracheophyta</taxon>
        <taxon>Spermatophyta</taxon>
        <taxon>Magnoliopsida</taxon>
        <taxon>Ranunculales</taxon>
        <taxon>Papaveraceae</taxon>
        <taxon>Papaveroideae</taxon>
        <taxon>Papaver</taxon>
    </lineage>
</organism>
<dbReference type="Pfam" id="PF00295">
    <property type="entry name" value="Glyco_hydro_28"/>
    <property type="match status" value="1"/>
</dbReference>
<feature type="chain" id="PRO_5021340962" description="endo-polygalacturonase" evidence="13">
    <location>
        <begin position="18"/>
        <end position="469"/>
    </location>
</feature>
<feature type="signal peptide" evidence="13">
    <location>
        <begin position="1"/>
        <end position="17"/>
    </location>
</feature>
<keyword evidence="5" id="KW-0964">Secreted</keyword>
<evidence type="ECO:0000256" key="7">
    <source>
        <dbReference type="ARBA" id="ARBA00022801"/>
    </source>
</evidence>
<evidence type="ECO:0000256" key="11">
    <source>
        <dbReference type="PROSITE-ProRule" id="PRU10052"/>
    </source>
</evidence>
<name>A0A4Y7JJQ1_PAPSO</name>
<dbReference type="PANTHER" id="PTHR31375">
    <property type="match status" value="1"/>
</dbReference>
<evidence type="ECO:0000256" key="5">
    <source>
        <dbReference type="ARBA" id="ARBA00022525"/>
    </source>
</evidence>
<dbReference type="PROSITE" id="PS00502">
    <property type="entry name" value="POLYGALACTURONASE"/>
    <property type="match status" value="1"/>
</dbReference>
<evidence type="ECO:0000256" key="10">
    <source>
        <dbReference type="ARBA" id="ARBA00034074"/>
    </source>
</evidence>
<accession>A0A4Y7JJQ1</accession>
<dbReference type="InterPro" id="IPR000743">
    <property type="entry name" value="Glyco_hydro_28"/>
</dbReference>
<dbReference type="OMA" id="FKDAQQM"/>
<dbReference type="GO" id="GO:0010047">
    <property type="term" value="P:fruit dehiscence"/>
    <property type="evidence" value="ECO:0007669"/>
    <property type="project" value="UniProtKB-ARBA"/>
</dbReference>
<dbReference type="AlphaFoldDB" id="A0A4Y7JJQ1"/>
<proteinExistence type="inferred from homology"/>
<evidence type="ECO:0000256" key="13">
    <source>
        <dbReference type="SAM" id="SignalP"/>
    </source>
</evidence>
<evidence type="ECO:0000256" key="8">
    <source>
        <dbReference type="ARBA" id="ARBA00023295"/>
    </source>
</evidence>
<dbReference type="GO" id="GO:0009830">
    <property type="term" value="P:cell wall modification involved in abscission"/>
    <property type="evidence" value="ECO:0007669"/>
    <property type="project" value="UniProtKB-ARBA"/>
</dbReference>
<dbReference type="STRING" id="3469.A0A4Y7JJQ1"/>